<dbReference type="AlphaFoldDB" id="E3D0C9"/>
<dbReference type="PANTHER" id="PTHR43840:SF15">
    <property type="entry name" value="MITOCHONDRIAL METAL TRANSPORTER 1-RELATED"/>
    <property type="match status" value="1"/>
</dbReference>
<feature type="transmembrane region" description="Helical" evidence="8">
    <location>
        <begin position="169"/>
        <end position="187"/>
    </location>
</feature>
<feature type="transmembrane region" description="Helical" evidence="8">
    <location>
        <begin position="128"/>
        <end position="148"/>
    </location>
</feature>
<dbReference type="EMBL" id="CM001022">
    <property type="protein sequence ID" value="EFQ24802.1"/>
    <property type="molecule type" value="Genomic_DNA"/>
</dbReference>
<protein>
    <submittedName>
        <fullName evidence="11">Cation diffusion facilitator family transporter</fullName>
    </submittedName>
</protein>
<dbReference type="SUPFAM" id="SSF160240">
    <property type="entry name" value="Cation efflux protein cytoplasmic domain-like"/>
    <property type="match status" value="1"/>
</dbReference>
<dbReference type="Proteomes" id="UP000005096">
    <property type="component" value="Chromosome"/>
</dbReference>
<dbReference type="InterPro" id="IPR002524">
    <property type="entry name" value="Cation_efflux"/>
</dbReference>
<dbReference type="Gene3D" id="3.30.70.1350">
    <property type="entry name" value="Cation efflux protein, cytoplasmic domain"/>
    <property type="match status" value="1"/>
</dbReference>
<evidence type="ECO:0000313" key="11">
    <source>
        <dbReference type="EMBL" id="EFQ24802.1"/>
    </source>
</evidence>
<feature type="domain" description="Cation efflux protein cytoplasmic" evidence="10">
    <location>
        <begin position="226"/>
        <end position="303"/>
    </location>
</feature>
<accession>E3D0C9</accession>
<reference evidence="11 12" key="1">
    <citation type="journal article" date="2010" name="Stand. Genomic Sci.">
        <title>Non-contiguous finished genome sequence of Aminomonas paucivorans type strain (GLU-3).</title>
        <authorList>
            <person name="Pitluck S."/>
            <person name="Yasawong M."/>
            <person name="Held B."/>
            <person name="Lapidus A."/>
            <person name="Nolan M."/>
            <person name="Copeland A."/>
            <person name="Lucas S."/>
            <person name="Del Rio T.G."/>
            <person name="Tice H."/>
            <person name="Cheng J.F."/>
            <person name="Chertkov O."/>
            <person name="Goodwin L."/>
            <person name="Tapia R."/>
            <person name="Han C."/>
            <person name="Liolios K."/>
            <person name="Ivanova N."/>
            <person name="Mavromatis K."/>
            <person name="Ovchinnikova G."/>
            <person name="Pati A."/>
            <person name="Chen A."/>
            <person name="Palaniappan K."/>
            <person name="Land M."/>
            <person name="Hauser L."/>
            <person name="Chang Y.J."/>
            <person name="Jeffries C.D."/>
            <person name="Pukall R."/>
            <person name="Spring S."/>
            <person name="Rohde M."/>
            <person name="Sikorski J."/>
            <person name="Goker M."/>
            <person name="Woyke T."/>
            <person name="Bristow J."/>
            <person name="Eisen J.A."/>
            <person name="Markowitz V."/>
            <person name="Hugenholtz P."/>
            <person name="Kyrpides N.C."/>
            <person name="Klenk H.P."/>
        </authorList>
    </citation>
    <scope>NUCLEOTIDE SEQUENCE [LARGE SCALE GENOMIC DNA]</scope>
    <source>
        <strain evidence="11 12">DSM 12260</strain>
    </source>
</reference>
<dbReference type="GO" id="GO:0016020">
    <property type="term" value="C:membrane"/>
    <property type="evidence" value="ECO:0007669"/>
    <property type="project" value="UniProtKB-SubCell"/>
</dbReference>
<dbReference type="NCBIfam" id="TIGR01297">
    <property type="entry name" value="CDF"/>
    <property type="match status" value="1"/>
</dbReference>
<evidence type="ECO:0000256" key="8">
    <source>
        <dbReference type="SAM" id="Phobius"/>
    </source>
</evidence>
<dbReference type="Pfam" id="PF01545">
    <property type="entry name" value="Cation_efflux"/>
    <property type="match status" value="1"/>
</dbReference>
<evidence type="ECO:0000256" key="6">
    <source>
        <dbReference type="ARBA" id="ARBA00023136"/>
    </source>
</evidence>
<keyword evidence="4 8" id="KW-0812">Transmembrane</keyword>
<evidence type="ECO:0000259" key="9">
    <source>
        <dbReference type="Pfam" id="PF01545"/>
    </source>
</evidence>
<dbReference type="InterPro" id="IPR058533">
    <property type="entry name" value="Cation_efflux_TM"/>
</dbReference>
<evidence type="ECO:0000256" key="5">
    <source>
        <dbReference type="ARBA" id="ARBA00022989"/>
    </source>
</evidence>
<evidence type="ECO:0000256" key="4">
    <source>
        <dbReference type="ARBA" id="ARBA00022692"/>
    </source>
</evidence>
<dbReference type="OrthoDB" id="9806522at2"/>
<dbReference type="eggNOG" id="COG0053">
    <property type="taxonomic scope" value="Bacteria"/>
</dbReference>
<dbReference type="InterPro" id="IPR050291">
    <property type="entry name" value="CDF_Transporter"/>
</dbReference>
<sequence>MIGDPKLDAGTERARLAARVSWVGLVVNLLLTGFKYAAGFLGHSGAMVADATHSLSDLITDVAAVVGFKMVAKPIDASHDYGHGKIETLLANLCGLFLLAAGLFLLWGGGTNLYNALARGEVLPQPGFIAFAAAGISVVSKEILYVYTIRWSRRLDSSALAAKAWDHRSDALSSVGTLVGIGGALFLGERFRILDPLAAVVVSVCILRVSLPLIRESLDELLEASLDEEREGQIQALICSVPGVKGCHALRTRRIGAATAVEAHVLVPRELSIVEAHDVATRAERALEGSLRGQLFVNLHVEPLPEPGHPHREGALSWEGEEEEGRGGP</sequence>
<evidence type="ECO:0000259" key="10">
    <source>
        <dbReference type="Pfam" id="PF16916"/>
    </source>
</evidence>
<dbReference type="Gene3D" id="1.20.1510.10">
    <property type="entry name" value="Cation efflux protein transmembrane domain"/>
    <property type="match status" value="1"/>
</dbReference>
<dbReference type="SUPFAM" id="SSF161111">
    <property type="entry name" value="Cation efflux protein transmembrane domain-like"/>
    <property type="match status" value="1"/>
</dbReference>
<keyword evidence="12" id="KW-1185">Reference proteome</keyword>
<dbReference type="GO" id="GO:0008324">
    <property type="term" value="F:monoatomic cation transmembrane transporter activity"/>
    <property type="evidence" value="ECO:0007669"/>
    <property type="project" value="InterPro"/>
</dbReference>
<dbReference type="RefSeq" id="WP_006302050.1">
    <property type="nucleotide sequence ID" value="NZ_CM001022.1"/>
</dbReference>
<dbReference type="PaxDb" id="584708-Apau_2395"/>
<dbReference type="PANTHER" id="PTHR43840">
    <property type="entry name" value="MITOCHONDRIAL METAL TRANSPORTER 1-RELATED"/>
    <property type="match status" value="1"/>
</dbReference>
<evidence type="ECO:0000256" key="1">
    <source>
        <dbReference type="ARBA" id="ARBA00004141"/>
    </source>
</evidence>
<evidence type="ECO:0000256" key="3">
    <source>
        <dbReference type="ARBA" id="ARBA00022448"/>
    </source>
</evidence>
<keyword evidence="6 8" id="KW-0472">Membrane</keyword>
<dbReference type="InterPro" id="IPR027469">
    <property type="entry name" value="Cation_efflux_TMD_sf"/>
</dbReference>
<dbReference type="FunFam" id="1.20.1510.10:FF:000006">
    <property type="entry name" value="Divalent cation efflux transporter"/>
    <property type="match status" value="1"/>
</dbReference>
<comment type="similarity">
    <text evidence="2">Belongs to the cation diffusion facilitator (CDF) transporter (TC 2.A.4) family.</text>
</comment>
<gene>
    <name evidence="11" type="ORF">Apau_2395</name>
</gene>
<evidence type="ECO:0000256" key="2">
    <source>
        <dbReference type="ARBA" id="ARBA00008114"/>
    </source>
</evidence>
<evidence type="ECO:0000256" key="7">
    <source>
        <dbReference type="SAM" id="MobiDB-lite"/>
    </source>
</evidence>
<feature type="domain" description="Cation efflux protein transmembrane" evidence="9">
    <location>
        <begin position="22"/>
        <end position="222"/>
    </location>
</feature>
<feature type="compositionally biased region" description="Acidic residues" evidence="7">
    <location>
        <begin position="319"/>
        <end position="329"/>
    </location>
</feature>
<proteinExistence type="inferred from homology"/>
<feature type="region of interest" description="Disordered" evidence="7">
    <location>
        <begin position="303"/>
        <end position="329"/>
    </location>
</feature>
<feature type="transmembrane region" description="Helical" evidence="8">
    <location>
        <begin position="89"/>
        <end position="108"/>
    </location>
</feature>
<dbReference type="Pfam" id="PF16916">
    <property type="entry name" value="ZT_dimer"/>
    <property type="match status" value="1"/>
</dbReference>
<name>E3D0C9_9BACT</name>
<dbReference type="InterPro" id="IPR027470">
    <property type="entry name" value="Cation_efflux_CTD"/>
</dbReference>
<dbReference type="STRING" id="584708.Apau_2395"/>
<dbReference type="HOGENOM" id="CLU_013430_3_6_0"/>
<keyword evidence="3" id="KW-0813">Transport</keyword>
<keyword evidence="5 8" id="KW-1133">Transmembrane helix</keyword>
<evidence type="ECO:0000313" key="12">
    <source>
        <dbReference type="Proteomes" id="UP000005096"/>
    </source>
</evidence>
<comment type="subcellular location">
    <subcellularLocation>
        <location evidence="1">Membrane</location>
        <topology evidence="1">Multi-pass membrane protein</topology>
    </subcellularLocation>
</comment>
<dbReference type="InterPro" id="IPR036837">
    <property type="entry name" value="Cation_efflux_CTD_sf"/>
</dbReference>
<feature type="transmembrane region" description="Helical" evidence="8">
    <location>
        <begin position="20"/>
        <end position="38"/>
    </location>
</feature>
<organism evidence="11 12">
    <name type="scientific">Aminomonas paucivorans DSM 12260</name>
    <dbReference type="NCBI Taxonomy" id="584708"/>
    <lineage>
        <taxon>Bacteria</taxon>
        <taxon>Thermotogati</taxon>
        <taxon>Synergistota</taxon>
        <taxon>Synergistia</taxon>
        <taxon>Synergistales</taxon>
        <taxon>Synergistaceae</taxon>
        <taxon>Aminomonas</taxon>
    </lineage>
</organism>